<dbReference type="Pfam" id="PF12874">
    <property type="entry name" value="zf-met"/>
    <property type="match status" value="1"/>
</dbReference>
<dbReference type="GO" id="GO:0032502">
    <property type="term" value="P:developmental process"/>
    <property type="evidence" value="ECO:0007669"/>
    <property type="project" value="UniProtKB-ARBA"/>
</dbReference>
<dbReference type="STRING" id="104452.A0A0L7LVG9"/>
<keyword evidence="4 7" id="KW-0863">Zinc-finger</keyword>
<dbReference type="GO" id="GO:0005634">
    <property type="term" value="C:nucleus"/>
    <property type="evidence" value="ECO:0007669"/>
    <property type="project" value="UniProtKB-SubCell"/>
</dbReference>
<evidence type="ECO:0000313" key="9">
    <source>
        <dbReference type="EMBL" id="KOB79374.1"/>
    </source>
</evidence>
<evidence type="ECO:0000313" key="10">
    <source>
        <dbReference type="Proteomes" id="UP000037510"/>
    </source>
</evidence>
<evidence type="ECO:0000256" key="5">
    <source>
        <dbReference type="ARBA" id="ARBA00022833"/>
    </source>
</evidence>
<dbReference type="EMBL" id="JTDY01000022">
    <property type="protein sequence ID" value="KOB79374.1"/>
    <property type="molecule type" value="Genomic_DNA"/>
</dbReference>
<dbReference type="Gene3D" id="3.30.160.60">
    <property type="entry name" value="Classic Zinc Finger"/>
    <property type="match status" value="4"/>
</dbReference>
<evidence type="ECO:0000256" key="3">
    <source>
        <dbReference type="ARBA" id="ARBA00022737"/>
    </source>
</evidence>
<dbReference type="PROSITE" id="PS00028">
    <property type="entry name" value="ZINC_FINGER_C2H2_1"/>
    <property type="match status" value="4"/>
</dbReference>
<evidence type="ECO:0000256" key="6">
    <source>
        <dbReference type="ARBA" id="ARBA00023242"/>
    </source>
</evidence>
<dbReference type="FunFam" id="3.30.160.60:FF:000202">
    <property type="entry name" value="Zinc finger protein 574"/>
    <property type="match status" value="1"/>
</dbReference>
<comment type="subcellular location">
    <subcellularLocation>
        <location evidence="1">Nucleus</location>
    </subcellularLocation>
</comment>
<name>A0A0L7LVG9_OPEBR</name>
<dbReference type="PANTHER" id="PTHR24394:SF29">
    <property type="entry name" value="MYONEURIN"/>
    <property type="match status" value="1"/>
</dbReference>
<dbReference type="PANTHER" id="PTHR24394">
    <property type="entry name" value="ZINC FINGER PROTEIN"/>
    <property type="match status" value="1"/>
</dbReference>
<dbReference type="InterPro" id="IPR036236">
    <property type="entry name" value="Znf_C2H2_sf"/>
</dbReference>
<dbReference type="GO" id="GO:0008270">
    <property type="term" value="F:zinc ion binding"/>
    <property type="evidence" value="ECO:0007669"/>
    <property type="project" value="UniProtKB-KW"/>
</dbReference>
<evidence type="ECO:0000259" key="8">
    <source>
        <dbReference type="PROSITE" id="PS50157"/>
    </source>
</evidence>
<keyword evidence="6" id="KW-0539">Nucleus</keyword>
<protein>
    <submittedName>
        <fullName evidence="9">Putative zinc finger protein</fullName>
    </submittedName>
</protein>
<sequence>MNCEEKMVMFQLFVLECYKVQETLQKTCEVKDDLQIKHEISTNIIGDPVIKSEIVAIKSEQILRQYKMCSNRKRALNNEQRLASEIFMYGNDNSDADYHDDGHGDDDLDDVTIATLKQIKTNQIKRLTEHSIDTDALNKILHSPSFKVKDLVKFDCIFCKDKLKTWSNLQVHYTKRHKSEPVVLCLCGFEIRSKSVLYKHVSDHKLESKKSRKDNASEEDNQEDIKYSILNVKNFVKCDKCPKVSKSLAALNKHKMRHVPKSERKFCCSGCDKIFNTKDALKSHERSHIPIENRKIYHCDISTTSPSSATSALSRKFTASHKKVVHGKVKAYICDLCGTNGELRQHRAIHSADKPFVCNKCSKSFKTYSNLKTHMDTHEDTAYECYVCRRVLNSRRTLRKHLLVHEDKCRHICSYCNKAFKRRQTLKVRI</sequence>
<feature type="domain" description="C2H2-type" evidence="8">
    <location>
        <begin position="266"/>
        <end position="288"/>
    </location>
</feature>
<evidence type="ECO:0000256" key="1">
    <source>
        <dbReference type="ARBA" id="ARBA00004123"/>
    </source>
</evidence>
<proteinExistence type="predicted"/>
<evidence type="ECO:0000256" key="7">
    <source>
        <dbReference type="PROSITE-ProRule" id="PRU00042"/>
    </source>
</evidence>
<dbReference type="PROSITE" id="PS50157">
    <property type="entry name" value="ZINC_FINGER_C2H2_2"/>
    <property type="match status" value="3"/>
</dbReference>
<dbReference type="GO" id="GO:0000981">
    <property type="term" value="F:DNA-binding transcription factor activity, RNA polymerase II-specific"/>
    <property type="evidence" value="ECO:0007669"/>
    <property type="project" value="TreeGrafter"/>
</dbReference>
<dbReference type="Proteomes" id="UP000037510">
    <property type="component" value="Unassembled WGS sequence"/>
</dbReference>
<reference evidence="9 10" key="1">
    <citation type="journal article" date="2015" name="Genome Biol. Evol.">
        <title>The genome of winter moth (Operophtera brumata) provides a genomic perspective on sexual dimorphism and phenology.</title>
        <authorList>
            <person name="Derks M.F."/>
            <person name="Smit S."/>
            <person name="Salis L."/>
            <person name="Schijlen E."/>
            <person name="Bossers A."/>
            <person name="Mateman C."/>
            <person name="Pijl A.S."/>
            <person name="de Ridder D."/>
            <person name="Groenen M.A."/>
            <person name="Visser M.E."/>
            <person name="Megens H.J."/>
        </authorList>
    </citation>
    <scope>NUCLEOTIDE SEQUENCE [LARGE SCALE GENOMIC DNA]</scope>
    <source>
        <strain evidence="9">WM2013NL</strain>
        <tissue evidence="9">Head and thorax</tissue>
    </source>
</reference>
<keyword evidence="3" id="KW-0677">Repeat</keyword>
<dbReference type="Pfam" id="PF00096">
    <property type="entry name" value="zf-C2H2"/>
    <property type="match status" value="3"/>
</dbReference>
<evidence type="ECO:0000256" key="4">
    <source>
        <dbReference type="ARBA" id="ARBA00022771"/>
    </source>
</evidence>
<keyword evidence="10" id="KW-1185">Reference proteome</keyword>
<comment type="caution">
    <text evidence="9">The sequence shown here is derived from an EMBL/GenBank/DDBJ whole genome shotgun (WGS) entry which is preliminary data.</text>
</comment>
<dbReference type="InterPro" id="IPR013087">
    <property type="entry name" value="Znf_C2H2_type"/>
</dbReference>
<dbReference type="AlphaFoldDB" id="A0A0L7LVG9"/>
<keyword evidence="2" id="KW-0479">Metal-binding</keyword>
<dbReference type="SUPFAM" id="SSF57667">
    <property type="entry name" value="beta-beta-alpha zinc fingers"/>
    <property type="match status" value="3"/>
</dbReference>
<gene>
    <name evidence="9" type="ORF">OBRU01_00247</name>
</gene>
<keyword evidence="5" id="KW-0862">Zinc</keyword>
<evidence type="ECO:0000256" key="2">
    <source>
        <dbReference type="ARBA" id="ARBA00022723"/>
    </source>
</evidence>
<dbReference type="SMART" id="SM00355">
    <property type="entry name" value="ZnF_C2H2"/>
    <property type="match status" value="6"/>
</dbReference>
<accession>A0A0L7LVG9</accession>
<feature type="domain" description="C2H2-type" evidence="8">
    <location>
        <begin position="356"/>
        <end position="378"/>
    </location>
</feature>
<organism evidence="9 10">
    <name type="scientific">Operophtera brumata</name>
    <name type="common">Winter moth</name>
    <name type="synonym">Phalaena brumata</name>
    <dbReference type="NCBI Taxonomy" id="104452"/>
    <lineage>
        <taxon>Eukaryota</taxon>
        <taxon>Metazoa</taxon>
        <taxon>Ecdysozoa</taxon>
        <taxon>Arthropoda</taxon>
        <taxon>Hexapoda</taxon>
        <taxon>Insecta</taxon>
        <taxon>Pterygota</taxon>
        <taxon>Neoptera</taxon>
        <taxon>Endopterygota</taxon>
        <taxon>Lepidoptera</taxon>
        <taxon>Glossata</taxon>
        <taxon>Ditrysia</taxon>
        <taxon>Geometroidea</taxon>
        <taxon>Geometridae</taxon>
        <taxon>Larentiinae</taxon>
        <taxon>Operophtera</taxon>
    </lineage>
</organism>
<dbReference type="Pfam" id="PF13912">
    <property type="entry name" value="zf-C2H2_6"/>
    <property type="match status" value="1"/>
</dbReference>
<feature type="domain" description="C2H2-type" evidence="8">
    <location>
        <begin position="383"/>
        <end position="410"/>
    </location>
</feature>